<dbReference type="InterPro" id="IPR001173">
    <property type="entry name" value="Glyco_trans_2-like"/>
</dbReference>
<dbReference type="CDD" id="cd00761">
    <property type="entry name" value="Glyco_tranf_GTA_type"/>
    <property type="match status" value="1"/>
</dbReference>
<gene>
    <name evidence="4" type="ORF">IAD18_00075</name>
</gene>
<reference evidence="4" key="1">
    <citation type="submission" date="2020-10" db="EMBL/GenBank/DDBJ databases">
        <authorList>
            <person name="Gilroy R."/>
        </authorList>
    </citation>
    <scope>NUCLEOTIDE SEQUENCE</scope>
    <source>
        <strain evidence="4">17073</strain>
    </source>
</reference>
<dbReference type="AlphaFoldDB" id="A0A9D1LFQ4"/>
<keyword evidence="1" id="KW-0328">Glycosyltransferase</keyword>
<dbReference type="Pfam" id="PF00535">
    <property type="entry name" value="Glycos_transf_2"/>
    <property type="match status" value="1"/>
</dbReference>
<keyword evidence="2" id="KW-0808">Transferase</keyword>
<comment type="caution">
    <text evidence="4">The sequence shown here is derived from an EMBL/GenBank/DDBJ whole genome shotgun (WGS) entry which is preliminary data.</text>
</comment>
<organism evidence="4 5">
    <name type="scientific">Candidatus Limisoma intestinavium</name>
    <dbReference type="NCBI Taxonomy" id="2840856"/>
    <lineage>
        <taxon>Bacteria</taxon>
        <taxon>Pseudomonadati</taxon>
        <taxon>Bacteroidota</taxon>
        <taxon>Bacteroidia</taxon>
        <taxon>Bacteroidales</taxon>
        <taxon>Candidatus Limisoma</taxon>
    </lineage>
</organism>
<evidence type="ECO:0000256" key="2">
    <source>
        <dbReference type="ARBA" id="ARBA00022679"/>
    </source>
</evidence>
<feature type="domain" description="Glycosyltransferase 2-like" evidence="3">
    <location>
        <begin position="4"/>
        <end position="121"/>
    </location>
</feature>
<dbReference type="EMBL" id="DVMS01000003">
    <property type="protein sequence ID" value="HIU38049.1"/>
    <property type="molecule type" value="Genomic_DNA"/>
</dbReference>
<reference evidence="4" key="2">
    <citation type="journal article" date="2021" name="PeerJ">
        <title>Extensive microbial diversity within the chicken gut microbiome revealed by metagenomics and culture.</title>
        <authorList>
            <person name="Gilroy R."/>
            <person name="Ravi A."/>
            <person name="Getino M."/>
            <person name="Pursley I."/>
            <person name="Horton D.L."/>
            <person name="Alikhan N.F."/>
            <person name="Baker D."/>
            <person name="Gharbi K."/>
            <person name="Hall N."/>
            <person name="Watson M."/>
            <person name="Adriaenssens E.M."/>
            <person name="Foster-Nyarko E."/>
            <person name="Jarju S."/>
            <person name="Secka A."/>
            <person name="Antonio M."/>
            <person name="Oren A."/>
            <person name="Chaudhuri R.R."/>
            <person name="La Ragione R."/>
            <person name="Hildebrand F."/>
            <person name="Pallen M.J."/>
        </authorList>
    </citation>
    <scope>NUCLEOTIDE SEQUENCE</scope>
    <source>
        <strain evidence="4">17073</strain>
    </source>
</reference>
<dbReference type="Gene3D" id="3.90.550.10">
    <property type="entry name" value="Spore Coat Polysaccharide Biosynthesis Protein SpsA, Chain A"/>
    <property type="match status" value="1"/>
</dbReference>
<evidence type="ECO:0000313" key="5">
    <source>
        <dbReference type="Proteomes" id="UP000824076"/>
    </source>
</evidence>
<dbReference type="InterPro" id="IPR029044">
    <property type="entry name" value="Nucleotide-diphossugar_trans"/>
</dbReference>
<dbReference type="PANTHER" id="PTHR22916">
    <property type="entry name" value="GLYCOSYLTRANSFERASE"/>
    <property type="match status" value="1"/>
</dbReference>
<evidence type="ECO:0000313" key="4">
    <source>
        <dbReference type="EMBL" id="HIU38049.1"/>
    </source>
</evidence>
<sequence>MLLSVIIPVYKVEKYLQRCVQSVASQSFSELEIILVDDRSPDSCGSICDRLAQADKRIRVIHRAQNGGLSAARNSGIEIASGDYITFLDSDDFIAPDTYAANLKILEATNADCVEFPVKKLEGNAEKYYAPVSDSYNTESFEDWIARQGYVHGYAWNKIFRRELWGATRFPVGKYFEDLHTVPYVLHQAGTIAMSSSGCYYYCTENANAITQTSTLQKHNDLLDANIKLFLFLRNDCRFAEDRLYNLFMEMLDRQIEVARAGGEIKIPCYKLRFKYLKHRQSARRRIKAALWLTFGKSAFFKLLS</sequence>
<dbReference type="SUPFAM" id="SSF53448">
    <property type="entry name" value="Nucleotide-diphospho-sugar transferases"/>
    <property type="match status" value="1"/>
</dbReference>
<evidence type="ECO:0000259" key="3">
    <source>
        <dbReference type="Pfam" id="PF00535"/>
    </source>
</evidence>
<protein>
    <submittedName>
        <fullName evidence="4">Glycosyltransferase family 2 protein</fullName>
    </submittedName>
</protein>
<name>A0A9D1LFQ4_9BACT</name>
<accession>A0A9D1LFQ4</accession>
<proteinExistence type="predicted"/>
<dbReference type="Proteomes" id="UP000824076">
    <property type="component" value="Unassembled WGS sequence"/>
</dbReference>
<dbReference type="PANTHER" id="PTHR22916:SF51">
    <property type="entry name" value="GLYCOSYLTRANSFERASE EPSH-RELATED"/>
    <property type="match status" value="1"/>
</dbReference>
<dbReference type="GO" id="GO:0016758">
    <property type="term" value="F:hexosyltransferase activity"/>
    <property type="evidence" value="ECO:0007669"/>
    <property type="project" value="UniProtKB-ARBA"/>
</dbReference>
<evidence type="ECO:0000256" key="1">
    <source>
        <dbReference type="ARBA" id="ARBA00022676"/>
    </source>
</evidence>